<organism evidence="2">
    <name type="scientific">marine sediment metagenome</name>
    <dbReference type="NCBI Taxonomy" id="412755"/>
    <lineage>
        <taxon>unclassified sequences</taxon>
        <taxon>metagenomes</taxon>
        <taxon>ecological metagenomes</taxon>
    </lineage>
</organism>
<sequence length="149" mass="16480">MPILTAILVFILLYKYFTSKSINSKNLIVLYVSLLISASMSIILPFWSTLAILIGISLWDIFGVLYKHGPIKAMMDIATQNDDENNLTKADLKEKIKNGEVIYDTSKLEIGIGDLAFYSLLTSSVLLYTNNVIIMILTTVAILIGTGIT</sequence>
<keyword evidence="1" id="KW-0472">Membrane</keyword>
<keyword evidence="1" id="KW-0812">Transmembrane</keyword>
<evidence type="ECO:0000313" key="2">
    <source>
        <dbReference type="EMBL" id="GAH77399.1"/>
    </source>
</evidence>
<feature type="transmembrane region" description="Helical" evidence="1">
    <location>
        <begin position="43"/>
        <end position="66"/>
    </location>
</feature>
<evidence type="ECO:0000256" key="1">
    <source>
        <dbReference type="SAM" id="Phobius"/>
    </source>
</evidence>
<dbReference type="InterPro" id="IPR001108">
    <property type="entry name" value="Peptidase_A22A"/>
</dbReference>
<dbReference type="GO" id="GO:0070765">
    <property type="term" value="C:gamma-secretase complex"/>
    <property type="evidence" value="ECO:0007669"/>
    <property type="project" value="TreeGrafter"/>
</dbReference>
<dbReference type="AlphaFoldDB" id="X1JGE9"/>
<comment type="caution">
    <text evidence="2">The sequence shown here is derived from an EMBL/GenBank/DDBJ whole genome shotgun (WGS) entry which is preliminary data.</text>
</comment>
<name>X1JGE9_9ZZZZ</name>
<gene>
    <name evidence="2" type="ORF">S03H2_65980</name>
</gene>
<proteinExistence type="predicted"/>
<dbReference type="GO" id="GO:0042500">
    <property type="term" value="F:aspartic endopeptidase activity, intramembrane cleaving"/>
    <property type="evidence" value="ECO:0007669"/>
    <property type="project" value="InterPro"/>
</dbReference>
<dbReference type="GO" id="GO:0006509">
    <property type="term" value="P:membrane protein ectodomain proteolysis"/>
    <property type="evidence" value="ECO:0007669"/>
    <property type="project" value="TreeGrafter"/>
</dbReference>
<dbReference type="PANTHER" id="PTHR10202:SF13">
    <property type="entry name" value="PRESENILIN HOMOLOG"/>
    <property type="match status" value="1"/>
</dbReference>
<feature type="non-terminal residue" evidence="2">
    <location>
        <position position="149"/>
    </location>
</feature>
<dbReference type="GO" id="GO:0016485">
    <property type="term" value="P:protein processing"/>
    <property type="evidence" value="ECO:0007669"/>
    <property type="project" value="InterPro"/>
</dbReference>
<protein>
    <submittedName>
        <fullName evidence="2">Uncharacterized protein</fullName>
    </submittedName>
</protein>
<dbReference type="EMBL" id="BARU01043027">
    <property type="protein sequence ID" value="GAH77399.1"/>
    <property type="molecule type" value="Genomic_DNA"/>
</dbReference>
<keyword evidence="1" id="KW-1133">Transmembrane helix</keyword>
<reference evidence="2" key="1">
    <citation type="journal article" date="2014" name="Front. Microbiol.">
        <title>High frequency of phylogenetically diverse reductive dehalogenase-homologous genes in deep subseafloor sedimentary metagenomes.</title>
        <authorList>
            <person name="Kawai M."/>
            <person name="Futagami T."/>
            <person name="Toyoda A."/>
            <person name="Takaki Y."/>
            <person name="Nishi S."/>
            <person name="Hori S."/>
            <person name="Arai W."/>
            <person name="Tsubouchi T."/>
            <person name="Morono Y."/>
            <person name="Uchiyama I."/>
            <person name="Ito T."/>
            <person name="Fujiyama A."/>
            <person name="Inagaki F."/>
            <person name="Takami H."/>
        </authorList>
    </citation>
    <scope>NUCLEOTIDE SEQUENCE</scope>
    <source>
        <strain evidence="2">Expedition CK06-06</strain>
    </source>
</reference>
<dbReference type="PANTHER" id="PTHR10202">
    <property type="entry name" value="PRESENILIN"/>
    <property type="match status" value="1"/>
</dbReference>
<accession>X1JGE9</accession>
<feature type="transmembrane region" description="Helical" evidence="1">
    <location>
        <begin position="125"/>
        <end position="148"/>
    </location>
</feature>
<dbReference type="Gene3D" id="1.10.472.100">
    <property type="entry name" value="Presenilin"/>
    <property type="match status" value="1"/>
</dbReference>
<dbReference type="InterPro" id="IPR042524">
    <property type="entry name" value="Presenilin_C"/>
</dbReference>
<dbReference type="Pfam" id="PF01080">
    <property type="entry name" value="Presenilin"/>
    <property type="match status" value="1"/>
</dbReference>